<gene>
    <name evidence="8" type="ORF">FGM01_01090</name>
</gene>
<organism evidence="8 9">
    <name type="scientific">Christiangramia sabulilitoris</name>
    <dbReference type="NCBI Taxonomy" id="2583991"/>
    <lineage>
        <taxon>Bacteria</taxon>
        <taxon>Pseudomonadati</taxon>
        <taxon>Bacteroidota</taxon>
        <taxon>Flavobacteriia</taxon>
        <taxon>Flavobacteriales</taxon>
        <taxon>Flavobacteriaceae</taxon>
        <taxon>Christiangramia</taxon>
    </lineage>
</organism>
<sequence>MSKAKKRIYKILRILGKIFLGILIFLLLVILFVRSPWGQGIIKDKVISSIEEKTGANIDLERLYVKFNGDIQVDELLIEDPAGDTVAYAGSLSANIPFMPLIKGNSFDLNDLEASQVKAKIIRKDSLKGFNFDFLMKAYASDTTQTAAAVDTSAAPMQINIGDIDLQDFDIIYKDDVTGIDSEVKFENLQLEFSETDLQNMIFRVNDAMLGNAVINYKQTKPFPESDSEEAPLPVIDIRNLKFTEVKGVYDSQPDSLYSSFDIANFELDNTEFDLKEQFIKSDGIDLSKSRITLKMQQIKSKESKQEDSPSDFEWPDWKIDITGINLENNSFNYFVNNATVEKGVFNPDAVKLDSLTFSAGNLTYAEERLNLAIDEFRFKEASGLDLNEFNINAVITDQKIELSGIDLDINQNSLSGKIAIDYKSLNSFIKEPGDAGLNIDLGDIFLDLQDIYRFQPDLRKNEYFKALASSPIRGSLTTSGKLANLDLQSLRLKWSSTSISGYGTVINLQDPDNIAFNLPDLKVSSNRKDLQKFVKEKELGIQLPKQVSLNGSFAGSATEIKTNSVLKTDLGSIQVDGKFDVQDNIVFNAEIQGDSIALGTLLQNDALGDLQINLKASGSGSNINDLNADLDSKISSFTYNNYEFRDINITGDIKDGQGPLNLDYQDTNLNMNSKVIVDLDSISPRFGFDLNIIGADLEALGITRKEIKTGFELSGWFKGNSTAYELEAKIKDGVAVYNNETYLLGSFDAAAFVGEDTTSVKINNRILDLDLQSNASPVAFSNAIDRHFKRYISEDYQEDSLVNPVNLKLDATISEAPILNEVFLVNLEELDTVDINIDFREKDRVMDAFVSIPYLNYYSSKIDSLKLSMKSDPEDLNFEFAFNSLDVGPLAIKETILKGKVVQQKLNLDFASFYDETQLVHVNSELNFQGDTLRYHINPQDLILNTKEWNIDESNQLSFDTDYLDFQNFRIFRNNQEMQLSNDKPGIEKEHLSLDFRNFKLEALLNYFNPEEQLATGQLNGNIIYEEPFGETGLLADMEINDFKILGVDLNTLSLEGNSAGFSTYDFALALKGGEVDLDLTGTYTAAEPSAEIDMNLDLNSVKMTALEGFSQGEIKNASGSFSGNFTLNGTVLEPEYKGSLNFDQARFNVAYLNAAFILPDENLTMDNDGVYFQNFNINDTNNNSIVVNGEVLTENLLNPTFDLDIQASDFRLLNSTVDDNDLFYGTASVDVDAQITGDLNLPEVDMNVEINESTDFTYVVPETELQIKEREGVVIFLNKENPDAILSQTEEESYVVSGYKIFARISVVEGAKFNVIINPETGDKFQVQGEGDLLFNMYPNGRTSLTGIYEINDGFYEMSLYNLVKRRFEIADGSRVSWAGDPFDAQLDVRAIYRVETSASALMATQISASDAGSTDRFRQKLPFLVYLNIDGDLMEPKISFGLDMPEEQQGIAGGEIFGRVQQLNNQEQELNKQVFSLLVLNRFFPASGADGSSGGTLAVARDNLNSALSDQLNMLSSKILGESGVKLNFDVDSFTDYQGDSPQERTQLGISAQKAFLDDRLIVEVGSEVDVQGGNQSGQASTPLIGNVSISYLLDENGVWRLKGFSRSQFENVIDGQVVVSGIALIFTKEFNKFKNMFEKAVMEKVQNEDTDENDKKENSEDKN</sequence>
<evidence type="ECO:0000256" key="4">
    <source>
        <dbReference type="ARBA" id="ARBA00023136"/>
    </source>
</evidence>
<feature type="domain" description="Translocation and assembly module TamB C-terminal" evidence="7">
    <location>
        <begin position="1176"/>
        <end position="1634"/>
    </location>
</feature>
<dbReference type="EMBL" id="VHSF01000001">
    <property type="protein sequence ID" value="TRO66506.1"/>
    <property type="molecule type" value="Genomic_DNA"/>
</dbReference>
<evidence type="ECO:0000256" key="5">
    <source>
        <dbReference type="SAM" id="MobiDB-lite"/>
    </source>
</evidence>
<dbReference type="PANTHER" id="PTHR30441">
    <property type="entry name" value="DUF748 DOMAIN-CONTAINING PROTEIN"/>
    <property type="match status" value="1"/>
</dbReference>
<feature type="transmembrane region" description="Helical" evidence="6">
    <location>
        <begin position="12"/>
        <end position="33"/>
    </location>
</feature>
<dbReference type="Proteomes" id="UP000315131">
    <property type="component" value="Unassembled WGS sequence"/>
</dbReference>
<feature type="region of interest" description="Disordered" evidence="5">
    <location>
        <begin position="1647"/>
        <end position="1667"/>
    </location>
</feature>
<dbReference type="InterPro" id="IPR052894">
    <property type="entry name" value="AsmA-related"/>
</dbReference>
<protein>
    <submittedName>
        <fullName evidence="8">Translocation/assembly module TamB</fullName>
    </submittedName>
</protein>
<keyword evidence="9" id="KW-1185">Reference proteome</keyword>
<dbReference type="RefSeq" id="WP_143409273.1">
    <property type="nucleotide sequence ID" value="NZ_VHSF01000001.1"/>
</dbReference>
<keyword evidence="4 6" id="KW-0472">Membrane</keyword>
<dbReference type="GO" id="GO:0090313">
    <property type="term" value="P:regulation of protein targeting to membrane"/>
    <property type="evidence" value="ECO:0007669"/>
    <property type="project" value="TreeGrafter"/>
</dbReference>
<dbReference type="Pfam" id="PF04357">
    <property type="entry name" value="TamB"/>
    <property type="match status" value="1"/>
</dbReference>
<keyword evidence="3 6" id="KW-1133">Transmembrane helix</keyword>
<reference evidence="8 9" key="1">
    <citation type="submission" date="2019-06" db="EMBL/GenBank/DDBJ databases">
        <title>Gramella sabulilitoris sp. nov., isolated from a marine sand.</title>
        <authorList>
            <person name="Yoon J.-H."/>
        </authorList>
    </citation>
    <scope>NUCLEOTIDE SEQUENCE [LARGE SCALE GENOMIC DNA]</scope>
    <source>
        <strain evidence="8 9">HSMS-1</strain>
    </source>
</reference>
<evidence type="ECO:0000256" key="3">
    <source>
        <dbReference type="ARBA" id="ARBA00022989"/>
    </source>
</evidence>
<dbReference type="OrthoDB" id="9811276at2"/>
<evidence type="ECO:0000256" key="1">
    <source>
        <dbReference type="ARBA" id="ARBA00004167"/>
    </source>
</evidence>
<name>A0A550I6B0_9FLAO</name>
<evidence type="ECO:0000313" key="8">
    <source>
        <dbReference type="EMBL" id="TRO66506.1"/>
    </source>
</evidence>
<proteinExistence type="predicted"/>
<dbReference type="GO" id="GO:0009306">
    <property type="term" value="P:protein secretion"/>
    <property type="evidence" value="ECO:0007669"/>
    <property type="project" value="InterPro"/>
</dbReference>
<keyword evidence="2 6" id="KW-0812">Transmembrane</keyword>
<evidence type="ECO:0000256" key="2">
    <source>
        <dbReference type="ARBA" id="ARBA00022692"/>
    </source>
</evidence>
<dbReference type="InterPro" id="IPR007452">
    <property type="entry name" value="TamB_C"/>
</dbReference>
<dbReference type="PANTHER" id="PTHR30441:SF8">
    <property type="entry name" value="DUF748 DOMAIN-CONTAINING PROTEIN"/>
    <property type="match status" value="1"/>
</dbReference>
<evidence type="ECO:0000259" key="7">
    <source>
        <dbReference type="Pfam" id="PF04357"/>
    </source>
</evidence>
<comment type="caution">
    <text evidence="8">The sequence shown here is derived from an EMBL/GenBank/DDBJ whole genome shotgun (WGS) entry which is preliminary data.</text>
</comment>
<comment type="subcellular location">
    <subcellularLocation>
        <location evidence="1">Membrane</location>
        <topology evidence="1">Single-pass membrane protein</topology>
    </subcellularLocation>
</comment>
<accession>A0A550I6B0</accession>
<evidence type="ECO:0000313" key="9">
    <source>
        <dbReference type="Proteomes" id="UP000315131"/>
    </source>
</evidence>
<dbReference type="GO" id="GO:0005886">
    <property type="term" value="C:plasma membrane"/>
    <property type="evidence" value="ECO:0007669"/>
    <property type="project" value="InterPro"/>
</dbReference>
<evidence type="ECO:0000256" key="6">
    <source>
        <dbReference type="SAM" id="Phobius"/>
    </source>
</evidence>